<evidence type="ECO:0000313" key="2">
    <source>
        <dbReference type="Proteomes" id="UP000542125"/>
    </source>
</evidence>
<keyword evidence="2" id="KW-1185">Reference proteome</keyword>
<evidence type="ECO:0000313" key="1">
    <source>
        <dbReference type="EMBL" id="NYE81965.1"/>
    </source>
</evidence>
<dbReference type="AlphaFoldDB" id="A0A7Y9IRY0"/>
<accession>A0A7Y9IRY0</accession>
<gene>
    <name evidence="1" type="ORF">FHW18_001236</name>
</gene>
<dbReference type="EMBL" id="JACBYR010000001">
    <property type="protein sequence ID" value="NYE81965.1"/>
    <property type="molecule type" value="Genomic_DNA"/>
</dbReference>
<protein>
    <submittedName>
        <fullName evidence="1">Uncharacterized protein</fullName>
    </submittedName>
</protein>
<proteinExistence type="predicted"/>
<dbReference type="RefSeq" id="WP_179584404.1">
    <property type="nucleotide sequence ID" value="NZ_JACBYR010000001.1"/>
</dbReference>
<sequence>MNEVDNTSTCEGGQRKREYLHLKLIDDAEKGLADVAAGKVKPAAPHWPTSHDGAKAKRALIPPGHLRLDMSVHRLLRRQNQNVYAIPTWTVRGAPG</sequence>
<name>A0A7Y9IRY0_9BURK</name>
<dbReference type="Proteomes" id="UP000542125">
    <property type="component" value="Unassembled WGS sequence"/>
</dbReference>
<reference evidence="1 2" key="1">
    <citation type="submission" date="2020-07" db="EMBL/GenBank/DDBJ databases">
        <title>Genomic Encyclopedia of Type Strains, Phase IV (KMG-V): Genome sequencing to study the core and pangenomes of soil and plant-associated prokaryotes.</title>
        <authorList>
            <person name="Whitman W."/>
        </authorList>
    </citation>
    <scope>NUCLEOTIDE SEQUENCE [LARGE SCALE GENOMIC DNA]</scope>
    <source>
        <strain evidence="1 2">SAS40</strain>
    </source>
</reference>
<organism evidence="1 2">
    <name type="scientific">Pigmentiphaga litoralis</name>
    <dbReference type="NCBI Taxonomy" id="516702"/>
    <lineage>
        <taxon>Bacteria</taxon>
        <taxon>Pseudomonadati</taxon>
        <taxon>Pseudomonadota</taxon>
        <taxon>Betaproteobacteria</taxon>
        <taxon>Burkholderiales</taxon>
        <taxon>Alcaligenaceae</taxon>
        <taxon>Pigmentiphaga</taxon>
    </lineage>
</organism>
<comment type="caution">
    <text evidence="1">The sequence shown here is derived from an EMBL/GenBank/DDBJ whole genome shotgun (WGS) entry which is preliminary data.</text>
</comment>